<gene>
    <name evidence="1" type="ORF">PDIGIT_LOCUS1674</name>
</gene>
<evidence type="ECO:0000313" key="1">
    <source>
        <dbReference type="EMBL" id="CAI6269678.1"/>
    </source>
</evidence>
<dbReference type="Proteomes" id="UP001152607">
    <property type="component" value="Unassembled WGS sequence"/>
</dbReference>
<proteinExistence type="predicted"/>
<accession>A0A9W4XED2</accession>
<dbReference type="EMBL" id="CAOQHR010000001">
    <property type="protein sequence ID" value="CAI6269678.1"/>
    <property type="molecule type" value="Genomic_DNA"/>
</dbReference>
<dbReference type="AlphaFoldDB" id="A0A9W4XED2"/>
<reference evidence="1" key="1">
    <citation type="submission" date="2023-01" db="EMBL/GenBank/DDBJ databases">
        <authorList>
            <person name="Van Ghelder C."/>
            <person name="Rancurel C."/>
        </authorList>
    </citation>
    <scope>NUCLEOTIDE SEQUENCE</scope>
    <source>
        <strain evidence="1">CNCM I-4278</strain>
    </source>
</reference>
<sequence>MPQQPRFLPPFTIRGLACSPYLTGRTSLATSVPHQTTLPETHRFATNRFLAF</sequence>
<protein>
    <submittedName>
        <fullName evidence="1">Uncharacterized protein</fullName>
    </submittedName>
</protein>
<organism evidence="1 2">
    <name type="scientific">Periconia digitata</name>
    <dbReference type="NCBI Taxonomy" id="1303443"/>
    <lineage>
        <taxon>Eukaryota</taxon>
        <taxon>Fungi</taxon>
        <taxon>Dikarya</taxon>
        <taxon>Ascomycota</taxon>
        <taxon>Pezizomycotina</taxon>
        <taxon>Dothideomycetes</taxon>
        <taxon>Pleosporomycetidae</taxon>
        <taxon>Pleosporales</taxon>
        <taxon>Massarineae</taxon>
        <taxon>Periconiaceae</taxon>
        <taxon>Periconia</taxon>
    </lineage>
</organism>
<keyword evidence="2" id="KW-1185">Reference proteome</keyword>
<name>A0A9W4XED2_9PLEO</name>
<comment type="caution">
    <text evidence="1">The sequence shown here is derived from an EMBL/GenBank/DDBJ whole genome shotgun (WGS) entry which is preliminary data.</text>
</comment>
<evidence type="ECO:0000313" key="2">
    <source>
        <dbReference type="Proteomes" id="UP001152607"/>
    </source>
</evidence>